<sequence length="291" mass="29697">MADIATISTAIAAALAAALCPDGSSASSCTGRPVIIRRGGLTQADLGNALHTLHDGSDFISIADTTESWTRLDEPLGRPWRMDSMQAATVSISVTDGMATLNLVPDTVPGGMVGLRVKGLAEDSTGDGCCLYRVQSGDTAASIAASLAAMVPGAMAQEGTITLPACVTAQAINAGTATARCVARRQQQMFVLTTWSASPAARDALGQAMADALALTDWLVDANGSTFRIEARVASNDDTAMNRGIFARPAHYLVTFDTDLTRSVPLMLAGGIGAAEGQVAGDVLLGAPAAS</sequence>
<dbReference type="AlphaFoldDB" id="A0A857FSC1"/>
<organism evidence="1 2">
    <name type="scientific">Komagataeibacter xylinus</name>
    <name type="common">Gluconacetobacter xylinus</name>
    <dbReference type="NCBI Taxonomy" id="28448"/>
    <lineage>
        <taxon>Bacteria</taxon>
        <taxon>Pseudomonadati</taxon>
        <taxon>Pseudomonadota</taxon>
        <taxon>Alphaproteobacteria</taxon>
        <taxon>Acetobacterales</taxon>
        <taxon>Acetobacteraceae</taxon>
        <taxon>Komagataeibacter</taxon>
    </lineage>
</organism>
<accession>A0A857FSC1</accession>
<dbReference type="OrthoDB" id="7283651at2"/>
<name>A0A857FSC1_KOMXY</name>
<proteinExistence type="predicted"/>
<evidence type="ECO:0000313" key="1">
    <source>
        <dbReference type="EMBL" id="QHC36429.1"/>
    </source>
</evidence>
<dbReference type="Proteomes" id="UP000464674">
    <property type="component" value="Chromosome"/>
</dbReference>
<dbReference type="EMBL" id="CP041348">
    <property type="protein sequence ID" value="QHC36429.1"/>
    <property type="molecule type" value="Genomic_DNA"/>
</dbReference>
<gene>
    <name evidence="1" type="ORF">FMA36_13805</name>
</gene>
<reference evidence="1 2" key="1">
    <citation type="journal article" date="2020" name="Carbohydr. Polym.">
        <title>Characterization and optimization of production of bacterial cellulose from strain CGMCC 17276 based on whole-genome analysis.</title>
        <authorList>
            <person name="Lu T."/>
            <person name="Gao H."/>
            <person name="Liao B."/>
            <person name="Wu J."/>
            <person name="Zhang W."/>
            <person name="Huang J."/>
            <person name="Liu M."/>
            <person name="Huang J."/>
            <person name="Chang Z."/>
            <person name="Jin M."/>
            <person name="Yi Z."/>
            <person name="Jiang D."/>
        </authorList>
    </citation>
    <scope>NUCLEOTIDE SEQUENCE [LARGE SCALE GENOMIC DNA]</scope>
    <source>
        <strain evidence="1 2">CGMCC 17276</strain>
    </source>
</reference>
<dbReference type="RefSeq" id="WP_159262901.1">
    <property type="nucleotide sequence ID" value="NZ_CP041348.1"/>
</dbReference>
<evidence type="ECO:0000313" key="2">
    <source>
        <dbReference type="Proteomes" id="UP000464674"/>
    </source>
</evidence>
<protein>
    <submittedName>
        <fullName evidence="1">Uncharacterized protein</fullName>
    </submittedName>
</protein>